<keyword evidence="3 7" id="KW-1133">Transmembrane helix</keyword>
<dbReference type="EMBL" id="ML996081">
    <property type="protein sequence ID" value="KAF2157101.1"/>
    <property type="molecule type" value="Genomic_DNA"/>
</dbReference>
<feature type="transmembrane region" description="Helical" evidence="7">
    <location>
        <begin position="82"/>
        <end position="107"/>
    </location>
</feature>
<keyword evidence="2 7" id="KW-0812">Transmembrane</keyword>
<evidence type="ECO:0000256" key="4">
    <source>
        <dbReference type="ARBA" id="ARBA00023136"/>
    </source>
</evidence>
<feature type="transmembrane region" description="Helical" evidence="7">
    <location>
        <begin position="192"/>
        <end position="212"/>
    </location>
</feature>
<accession>A0A9P4J939</accession>
<evidence type="ECO:0000256" key="5">
    <source>
        <dbReference type="ARBA" id="ARBA00038359"/>
    </source>
</evidence>
<feature type="transmembrane region" description="Helical" evidence="7">
    <location>
        <begin position="42"/>
        <end position="62"/>
    </location>
</feature>
<feature type="region of interest" description="Disordered" evidence="6">
    <location>
        <begin position="320"/>
        <end position="340"/>
    </location>
</feature>
<protein>
    <recommendedName>
        <fullName evidence="8">Rhodopsin domain-containing protein</fullName>
    </recommendedName>
</protein>
<feature type="transmembrane region" description="Helical" evidence="7">
    <location>
        <begin position="262"/>
        <end position="282"/>
    </location>
</feature>
<dbReference type="PANTHER" id="PTHR33048">
    <property type="entry name" value="PTH11-LIKE INTEGRAL MEMBRANE PROTEIN (AFU_ORTHOLOGUE AFUA_5G11245)"/>
    <property type="match status" value="1"/>
</dbReference>
<keyword evidence="4 7" id="KW-0472">Membrane</keyword>
<feature type="transmembrane region" description="Helical" evidence="7">
    <location>
        <begin position="12"/>
        <end position="30"/>
    </location>
</feature>
<evidence type="ECO:0000256" key="6">
    <source>
        <dbReference type="SAM" id="MobiDB-lite"/>
    </source>
</evidence>
<feature type="transmembrane region" description="Helical" evidence="7">
    <location>
        <begin position="224"/>
        <end position="242"/>
    </location>
</feature>
<comment type="subcellular location">
    <subcellularLocation>
        <location evidence="1">Membrane</location>
        <topology evidence="1">Multi-pass membrane protein</topology>
    </subcellularLocation>
</comment>
<feature type="domain" description="Rhodopsin" evidence="8">
    <location>
        <begin position="157"/>
        <end position="286"/>
    </location>
</feature>
<dbReference type="InterPro" id="IPR049326">
    <property type="entry name" value="Rhodopsin_dom_fungi"/>
</dbReference>
<reference evidence="9" key="1">
    <citation type="journal article" date="2020" name="Stud. Mycol.">
        <title>101 Dothideomycetes genomes: a test case for predicting lifestyles and emergence of pathogens.</title>
        <authorList>
            <person name="Haridas S."/>
            <person name="Albert R."/>
            <person name="Binder M."/>
            <person name="Bloem J."/>
            <person name="Labutti K."/>
            <person name="Salamov A."/>
            <person name="Andreopoulos B."/>
            <person name="Baker S."/>
            <person name="Barry K."/>
            <person name="Bills G."/>
            <person name="Bluhm B."/>
            <person name="Cannon C."/>
            <person name="Castanera R."/>
            <person name="Culley D."/>
            <person name="Daum C."/>
            <person name="Ezra D."/>
            <person name="Gonzalez J."/>
            <person name="Henrissat B."/>
            <person name="Kuo A."/>
            <person name="Liang C."/>
            <person name="Lipzen A."/>
            <person name="Lutzoni F."/>
            <person name="Magnuson J."/>
            <person name="Mondo S."/>
            <person name="Nolan M."/>
            <person name="Ohm R."/>
            <person name="Pangilinan J."/>
            <person name="Park H.-J."/>
            <person name="Ramirez L."/>
            <person name="Alfaro M."/>
            <person name="Sun H."/>
            <person name="Tritt A."/>
            <person name="Yoshinaga Y."/>
            <person name="Zwiers L.-H."/>
            <person name="Turgeon B."/>
            <person name="Goodwin S."/>
            <person name="Spatafora J."/>
            <person name="Crous P."/>
            <person name="Grigoriev I."/>
        </authorList>
    </citation>
    <scope>NUCLEOTIDE SEQUENCE</scope>
    <source>
        <strain evidence="9">CBS 260.36</strain>
    </source>
</reference>
<dbReference type="InterPro" id="IPR052337">
    <property type="entry name" value="SAT4-like"/>
</dbReference>
<proteinExistence type="inferred from homology"/>
<comment type="similarity">
    <text evidence="5">Belongs to the SAT4 family.</text>
</comment>
<evidence type="ECO:0000256" key="1">
    <source>
        <dbReference type="ARBA" id="ARBA00004141"/>
    </source>
</evidence>
<evidence type="ECO:0000259" key="8">
    <source>
        <dbReference type="Pfam" id="PF20684"/>
    </source>
</evidence>
<name>A0A9P4J939_9PEZI</name>
<dbReference type="Pfam" id="PF20684">
    <property type="entry name" value="Fung_rhodopsin"/>
    <property type="match status" value="1"/>
</dbReference>
<evidence type="ECO:0000256" key="7">
    <source>
        <dbReference type="SAM" id="Phobius"/>
    </source>
</evidence>
<comment type="caution">
    <text evidence="9">The sequence shown here is derived from an EMBL/GenBank/DDBJ whole genome shotgun (WGS) entry which is preliminary data.</text>
</comment>
<feature type="transmembrane region" description="Helical" evidence="7">
    <location>
        <begin position="119"/>
        <end position="137"/>
    </location>
</feature>
<dbReference type="PANTHER" id="PTHR33048:SF146">
    <property type="entry name" value="INTEGRAL MEMBRANE PROTEIN"/>
    <property type="match status" value="1"/>
</dbReference>
<dbReference type="AlphaFoldDB" id="A0A9P4J939"/>
<dbReference type="GO" id="GO:0016020">
    <property type="term" value="C:membrane"/>
    <property type="evidence" value="ECO:0007669"/>
    <property type="project" value="UniProtKB-SubCell"/>
</dbReference>
<organism evidence="9 10">
    <name type="scientific">Myriangium duriaei CBS 260.36</name>
    <dbReference type="NCBI Taxonomy" id="1168546"/>
    <lineage>
        <taxon>Eukaryota</taxon>
        <taxon>Fungi</taxon>
        <taxon>Dikarya</taxon>
        <taxon>Ascomycota</taxon>
        <taxon>Pezizomycotina</taxon>
        <taxon>Dothideomycetes</taxon>
        <taxon>Dothideomycetidae</taxon>
        <taxon>Myriangiales</taxon>
        <taxon>Myriangiaceae</taxon>
        <taxon>Myriangium</taxon>
    </lineage>
</organism>
<evidence type="ECO:0000256" key="2">
    <source>
        <dbReference type="ARBA" id="ARBA00022692"/>
    </source>
</evidence>
<keyword evidence="10" id="KW-1185">Reference proteome</keyword>
<dbReference type="OrthoDB" id="2988756at2759"/>
<sequence length="356" mass="39429">MVHISQRSVQAVNISLLIVTSLFATSRLLLPIWLKRRYCYKDIWLGAAFFFFVSCAILYIVLMPTVFMIGPTDTELMKHATIIVKAMFAAAMLHWFVLWSVKFSLLALYTQLLKRAATVYNRLWWAIVVFNFLVGLHDTTIPTDSALLTRLQTLLGSVLSLVFACGPHPHDQFVVTRCLKPSSLKGSAMSLWLGYASDISTDLLIVIFPIGLIRNLNMPIRQKLSVIGIFCLGLVCIITATIRVCEVGKTINAQAVPDLPWLALWSLVEASIAIAIGCAAGFHELTQKIGSNKTQSSGSGQGSKVRWYSENSVKMSTLRSNLEPIDDPNNSSQEELTGSIKPRHDFVGTRLTLHGS</sequence>
<evidence type="ECO:0000313" key="10">
    <source>
        <dbReference type="Proteomes" id="UP000799439"/>
    </source>
</evidence>
<evidence type="ECO:0000313" key="9">
    <source>
        <dbReference type="EMBL" id="KAF2157101.1"/>
    </source>
</evidence>
<evidence type="ECO:0000256" key="3">
    <source>
        <dbReference type="ARBA" id="ARBA00022989"/>
    </source>
</evidence>
<dbReference type="Proteomes" id="UP000799439">
    <property type="component" value="Unassembled WGS sequence"/>
</dbReference>
<gene>
    <name evidence="9" type="ORF">K461DRAFT_10609</name>
</gene>